<evidence type="ECO:0000256" key="2">
    <source>
        <dbReference type="ARBA" id="ARBA00022475"/>
    </source>
</evidence>
<feature type="binding site" evidence="6">
    <location>
        <position position="225"/>
    </location>
    <ligand>
        <name>Mg(2+)</name>
        <dbReference type="ChEBI" id="CHEBI:18420"/>
        <label>2</label>
    </ligand>
</feature>
<comment type="caution">
    <text evidence="8">The sequence shown here is derived from an EMBL/GenBank/DDBJ whole genome shotgun (WGS) entry which is preliminary data.</text>
</comment>
<evidence type="ECO:0000256" key="1">
    <source>
        <dbReference type="ARBA" id="ARBA00005289"/>
    </source>
</evidence>
<dbReference type="InterPro" id="IPR020550">
    <property type="entry name" value="Inositol_monophosphatase_CS"/>
</dbReference>
<dbReference type="GO" id="GO:0050427">
    <property type="term" value="P:3'-phosphoadenosine 5'-phosphosulfate metabolic process"/>
    <property type="evidence" value="ECO:0007669"/>
    <property type="project" value="TreeGrafter"/>
</dbReference>
<comment type="cofactor">
    <cofactor evidence="6 7">
        <name>Mg(2+)</name>
        <dbReference type="ChEBI" id="CHEBI:18420"/>
    </cofactor>
</comment>
<comment type="catalytic activity">
    <reaction evidence="6">
        <text>adenosine 3',5'-bisphosphate + H2O = AMP + phosphate</text>
        <dbReference type="Rhea" id="RHEA:10040"/>
        <dbReference type="ChEBI" id="CHEBI:15377"/>
        <dbReference type="ChEBI" id="CHEBI:43474"/>
        <dbReference type="ChEBI" id="CHEBI:58343"/>
        <dbReference type="ChEBI" id="CHEBI:456215"/>
        <dbReference type="EC" id="3.1.3.7"/>
    </reaction>
</comment>
<name>A0A939DC19_9GAMM</name>
<keyword evidence="6 7" id="KW-0479">Metal-binding</keyword>
<feature type="binding site" evidence="7">
    <location>
        <position position="225"/>
    </location>
    <ligand>
        <name>Mg(2+)</name>
        <dbReference type="ChEBI" id="CHEBI:18420"/>
        <label>1</label>
        <note>catalytic</note>
    </ligand>
</feature>
<evidence type="ECO:0000256" key="3">
    <source>
        <dbReference type="ARBA" id="ARBA00022519"/>
    </source>
</evidence>
<dbReference type="GO" id="GO:0046854">
    <property type="term" value="P:phosphatidylinositol phosphate biosynthetic process"/>
    <property type="evidence" value="ECO:0007669"/>
    <property type="project" value="InterPro"/>
</dbReference>
<evidence type="ECO:0000313" key="8">
    <source>
        <dbReference type="EMBL" id="MBN7795473.1"/>
    </source>
</evidence>
<dbReference type="PANTHER" id="PTHR43028">
    <property type="entry name" value="3'(2'),5'-BISPHOSPHATE NUCLEOTIDASE 1"/>
    <property type="match status" value="1"/>
</dbReference>
<evidence type="ECO:0000313" key="9">
    <source>
        <dbReference type="Proteomes" id="UP000664303"/>
    </source>
</evidence>
<dbReference type="Proteomes" id="UP000664303">
    <property type="component" value="Unassembled WGS sequence"/>
</dbReference>
<feature type="binding site" evidence="6">
    <location>
        <position position="70"/>
    </location>
    <ligand>
        <name>substrate</name>
    </ligand>
</feature>
<sequence>MQPLRSLIPPLVALCHEAGEAICGHYHAPGEVKVKAKQDDSPLTRADLDSHHILLDGLRRLTGDVPVLSEESTPEHKARRHEWRRYWLVDPLDGTKEFVAGTGEFTVNVALIDDHRPVLGLLYLPLQRLAYAGLPGTGAWRYARGDNGEWRATTMTTRALCEGAPLVVLASRRHRGRELQGCLEWLQSHWGPIERLNSGSALKFCQLVEGAGDFYPRFSPCCEWDVAAGQALLEAAGGTLLGLDGQPPRYNTRDTLLSPHFLAIGDAGHPLWRRYLAA</sequence>
<feature type="binding site" evidence="6">
    <location>
        <position position="70"/>
    </location>
    <ligand>
        <name>Mg(2+)</name>
        <dbReference type="ChEBI" id="CHEBI:18420"/>
        <label>1</label>
    </ligand>
</feature>
<protein>
    <recommendedName>
        <fullName evidence="6">3'(2'),5'-bisphosphate nucleotidase CysQ</fullName>
        <ecNumber evidence="6">3.1.3.7</ecNumber>
    </recommendedName>
    <alternativeName>
        <fullName evidence="6">3'(2'),5-bisphosphonucleoside 3'(2')-phosphohydrolase</fullName>
    </alternativeName>
    <alternativeName>
        <fullName evidence="6">3'-phosphoadenosine 5'-phosphate phosphatase</fullName>
        <shortName evidence="6">PAP phosphatase</shortName>
    </alternativeName>
</protein>
<accession>A0A939DC19</accession>
<keyword evidence="5 6" id="KW-0472">Membrane</keyword>
<dbReference type="Gene3D" id="3.40.190.80">
    <property type="match status" value="1"/>
</dbReference>
<evidence type="ECO:0000256" key="7">
    <source>
        <dbReference type="PIRSR" id="PIRSR600760-2"/>
    </source>
</evidence>
<feature type="binding site" evidence="7">
    <location>
        <position position="92"/>
    </location>
    <ligand>
        <name>Mg(2+)</name>
        <dbReference type="ChEBI" id="CHEBI:18420"/>
        <label>1</label>
        <note>catalytic</note>
    </ligand>
</feature>
<feature type="binding site" evidence="6">
    <location>
        <position position="225"/>
    </location>
    <ligand>
        <name>substrate</name>
    </ligand>
</feature>
<dbReference type="Gene3D" id="3.30.540.10">
    <property type="entry name" value="Fructose-1,6-Bisphosphatase, subunit A, domain 1"/>
    <property type="match status" value="1"/>
</dbReference>
<dbReference type="GO" id="GO:0000103">
    <property type="term" value="P:sulfate assimilation"/>
    <property type="evidence" value="ECO:0007669"/>
    <property type="project" value="TreeGrafter"/>
</dbReference>
<dbReference type="PROSITE" id="PS00630">
    <property type="entry name" value="IMP_2"/>
    <property type="match status" value="1"/>
</dbReference>
<dbReference type="SUPFAM" id="SSF56655">
    <property type="entry name" value="Carbohydrate phosphatase"/>
    <property type="match status" value="1"/>
</dbReference>
<dbReference type="GO" id="GO:0008441">
    <property type="term" value="F:3'(2'),5'-bisphosphate nucleotidase activity"/>
    <property type="evidence" value="ECO:0007669"/>
    <property type="project" value="UniProtKB-UniRule"/>
</dbReference>
<keyword evidence="9" id="KW-1185">Reference proteome</keyword>
<evidence type="ECO:0000256" key="6">
    <source>
        <dbReference type="HAMAP-Rule" id="MF_02095"/>
    </source>
</evidence>
<feature type="binding site" evidence="6">
    <location>
        <position position="90"/>
    </location>
    <ligand>
        <name>Mg(2+)</name>
        <dbReference type="ChEBI" id="CHEBI:18420"/>
        <label>1</label>
    </ligand>
</feature>
<keyword evidence="4 6" id="KW-0378">Hydrolase</keyword>
<dbReference type="EC" id="3.1.3.7" evidence="6"/>
<dbReference type="Pfam" id="PF00459">
    <property type="entry name" value="Inositol_P"/>
    <property type="match status" value="1"/>
</dbReference>
<keyword evidence="3 6" id="KW-0997">Cell inner membrane</keyword>
<gene>
    <name evidence="6 8" type="primary">cysQ</name>
    <name evidence="8" type="ORF">JYP50_02650</name>
</gene>
<keyword evidence="2 6" id="KW-1003">Cell membrane</keyword>
<dbReference type="HAMAP" id="MF_02095">
    <property type="entry name" value="CysQ"/>
    <property type="match status" value="1"/>
</dbReference>
<feature type="binding site" evidence="6 7">
    <location>
        <position position="90"/>
    </location>
    <ligand>
        <name>Mg(2+)</name>
        <dbReference type="ChEBI" id="CHEBI:18420"/>
        <label>2</label>
    </ligand>
</feature>
<dbReference type="InterPro" id="IPR050725">
    <property type="entry name" value="CysQ/Inositol_MonoPase"/>
</dbReference>
<dbReference type="InterPro" id="IPR006240">
    <property type="entry name" value="CysQ"/>
</dbReference>
<dbReference type="CDD" id="cd01638">
    <property type="entry name" value="CysQ"/>
    <property type="match status" value="1"/>
</dbReference>
<feature type="binding site" evidence="6 7">
    <location>
        <position position="93"/>
    </location>
    <ligand>
        <name>Mg(2+)</name>
        <dbReference type="ChEBI" id="CHEBI:18420"/>
        <label>2</label>
    </ligand>
</feature>
<evidence type="ECO:0000256" key="5">
    <source>
        <dbReference type="ARBA" id="ARBA00023136"/>
    </source>
</evidence>
<comment type="function">
    <text evidence="6">Converts adenosine-3',5'-bisphosphate (PAP) to AMP.</text>
</comment>
<reference evidence="8" key="1">
    <citation type="submission" date="2021-02" db="EMBL/GenBank/DDBJ databases">
        <title>PHA producing bacteria isolated from coastal sediment in Guangdong, Shenzhen.</title>
        <authorList>
            <person name="Zheng W."/>
            <person name="Yu S."/>
            <person name="Huang Y."/>
        </authorList>
    </citation>
    <scope>NUCLEOTIDE SEQUENCE</scope>
    <source>
        <strain evidence="8">TN14-10</strain>
    </source>
</reference>
<dbReference type="GO" id="GO:0000287">
    <property type="term" value="F:magnesium ion binding"/>
    <property type="evidence" value="ECO:0007669"/>
    <property type="project" value="UniProtKB-UniRule"/>
</dbReference>
<proteinExistence type="inferred from homology"/>
<feature type="binding site" evidence="7">
    <location>
        <position position="70"/>
    </location>
    <ligand>
        <name>Mg(2+)</name>
        <dbReference type="ChEBI" id="CHEBI:18420"/>
        <label>1</label>
        <note>catalytic</note>
    </ligand>
</feature>
<organism evidence="8 9">
    <name type="scientific">Parahaliea mediterranea</name>
    <dbReference type="NCBI Taxonomy" id="651086"/>
    <lineage>
        <taxon>Bacteria</taxon>
        <taxon>Pseudomonadati</taxon>
        <taxon>Pseudomonadota</taxon>
        <taxon>Gammaproteobacteria</taxon>
        <taxon>Cellvibrionales</taxon>
        <taxon>Halieaceae</taxon>
        <taxon>Parahaliea</taxon>
    </lineage>
</organism>
<dbReference type="EMBL" id="JAFKCZ010000002">
    <property type="protein sequence ID" value="MBN7795473.1"/>
    <property type="molecule type" value="Genomic_DNA"/>
</dbReference>
<dbReference type="GO" id="GO:0005886">
    <property type="term" value="C:plasma membrane"/>
    <property type="evidence" value="ECO:0007669"/>
    <property type="project" value="UniProtKB-SubCell"/>
</dbReference>
<keyword evidence="6 7" id="KW-0460">Magnesium</keyword>
<dbReference type="InterPro" id="IPR000760">
    <property type="entry name" value="Inositol_monophosphatase-like"/>
</dbReference>
<comment type="similarity">
    <text evidence="1 6">Belongs to the inositol monophosphatase superfamily. CysQ family.</text>
</comment>
<evidence type="ECO:0000256" key="4">
    <source>
        <dbReference type="ARBA" id="ARBA00022801"/>
    </source>
</evidence>
<comment type="subcellular location">
    <subcellularLocation>
        <location evidence="6">Cell inner membrane</location>
        <topology evidence="6">Peripheral membrane protein</topology>
        <orientation evidence="6">Cytoplasmic side</orientation>
    </subcellularLocation>
</comment>
<feature type="binding site" evidence="6">
    <location>
        <position position="92"/>
    </location>
    <ligand>
        <name>Mg(2+)</name>
        <dbReference type="ChEBI" id="CHEBI:18420"/>
        <label>1</label>
    </ligand>
</feature>
<dbReference type="NCBIfam" id="TIGR01331">
    <property type="entry name" value="bisphos_cysQ"/>
    <property type="match status" value="1"/>
</dbReference>
<dbReference type="RefSeq" id="WP_206558924.1">
    <property type="nucleotide sequence ID" value="NZ_JAFKCZ010000002.1"/>
</dbReference>
<dbReference type="AlphaFoldDB" id="A0A939DC19"/>
<feature type="binding site" evidence="6">
    <location>
        <begin position="92"/>
        <end position="95"/>
    </location>
    <ligand>
        <name>substrate</name>
    </ligand>
</feature>
<dbReference type="PANTHER" id="PTHR43028:SF5">
    <property type="entry name" value="3'(2'),5'-BISPHOSPHATE NUCLEOTIDASE 1"/>
    <property type="match status" value="1"/>
</dbReference>